<evidence type="ECO:0000256" key="5">
    <source>
        <dbReference type="ARBA" id="ARBA00012964"/>
    </source>
</evidence>
<evidence type="ECO:0000256" key="7">
    <source>
        <dbReference type="ARBA" id="ARBA00022801"/>
    </source>
</evidence>
<protein>
    <recommendedName>
        <fullName evidence="5">5'-deoxynucleotidase</fullName>
        <ecNumber evidence="5">3.1.3.89</ecNumber>
    </recommendedName>
</protein>
<comment type="caution">
    <text evidence="9">The sequence shown here is derived from an EMBL/GenBank/DDBJ whole genome shotgun (WGS) entry which is preliminary data.</text>
</comment>
<dbReference type="GO" id="GO:0002953">
    <property type="term" value="F:5'-deoxynucleotidase activity"/>
    <property type="evidence" value="ECO:0007669"/>
    <property type="project" value="UniProtKB-EC"/>
</dbReference>
<dbReference type="GO" id="GO:0005737">
    <property type="term" value="C:cytoplasm"/>
    <property type="evidence" value="ECO:0007669"/>
    <property type="project" value="TreeGrafter"/>
</dbReference>
<keyword evidence="6" id="KW-0479">Metal-binding</keyword>
<evidence type="ECO:0000256" key="4">
    <source>
        <dbReference type="ARBA" id="ARBA00011738"/>
    </source>
</evidence>
<organism evidence="9 10">
    <name type="scientific">Candidatus Mailhella merdigallinarum</name>
    <dbReference type="NCBI Taxonomy" id="2838658"/>
    <lineage>
        <taxon>Bacteria</taxon>
        <taxon>Pseudomonadati</taxon>
        <taxon>Thermodesulfobacteriota</taxon>
        <taxon>Desulfovibrionia</taxon>
        <taxon>Desulfovibrionales</taxon>
        <taxon>Desulfovibrionaceae</taxon>
        <taxon>Mailhella</taxon>
    </lineage>
</organism>
<reference evidence="9" key="2">
    <citation type="submission" date="2021-04" db="EMBL/GenBank/DDBJ databases">
        <authorList>
            <person name="Gilroy R."/>
        </authorList>
    </citation>
    <scope>NUCLEOTIDE SEQUENCE</scope>
    <source>
        <strain evidence="9">CHK186-16707</strain>
    </source>
</reference>
<reference evidence="9" key="1">
    <citation type="journal article" date="2021" name="PeerJ">
        <title>Extensive microbial diversity within the chicken gut microbiome revealed by metagenomics and culture.</title>
        <authorList>
            <person name="Gilroy R."/>
            <person name="Ravi A."/>
            <person name="Getino M."/>
            <person name="Pursley I."/>
            <person name="Horton D.L."/>
            <person name="Alikhan N.F."/>
            <person name="Baker D."/>
            <person name="Gharbi K."/>
            <person name="Hall N."/>
            <person name="Watson M."/>
            <person name="Adriaenssens E.M."/>
            <person name="Foster-Nyarko E."/>
            <person name="Jarju S."/>
            <person name="Secka A."/>
            <person name="Antonio M."/>
            <person name="Oren A."/>
            <person name="Chaudhuri R.R."/>
            <person name="La Ragione R."/>
            <person name="Hildebrand F."/>
            <person name="Pallen M.J."/>
        </authorList>
    </citation>
    <scope>NUCLEOTIDE SEQUENCE</scope>
    <source>
        <strain evidence="9">CHK186-16707</strain>
    </source>
</reference>
<comment type="catalytic activity">
    <reaction evidence="1">
        <text>a 2'-deoxyribonucleoside 5'-phosphate + H2O = a 2'-deoxyribonucleoside + phosphate</text>
        <dbReference type="Rhea" id="RHEA:36167"/>
        <dbReference type="ChEBI" id="CHEBI:15377"/>
        <dbReference type="ChEBI" id="CHEBI:18274"/>
        <dbReference type="ChEBI" id="CHEBI:43474"/>
        <dbReference type="ChEBI" id="CHEBI:65317"/>
        <dbReference type="EC" id="3.1.3.89"/>
    </reaction>
</comment>
<evidence type="ECO:0000313" key="10">
    <source>
        <dbReference type="Proteomes" id="UP000824225"/>
    </source>
</evidence>
<dbReference type="EMBL" id="DXAN01000023">
    <property type="protein sequence ID" value="HJA09013.1"/>
    <property type="molecule type" value="Genomic_DNA"/>
</dbReference>
<evidence type="ECO:0000256" key="6">
    <source>
        <dbReference type="ARBA" id="ARBA00022723"/>
    </source>
</evidence>
<comment type="subunit">
    <text evidence="4">Homodimer.</text>
</comment>
<comment type="cofactor">
    <cofactor evidence="2">
        <name>Mn(2+)</name>
        <dbReference type="ChEBI" id="CHEBI:29035"/>
    </cofactor>
</comment>
<gene>
    <name evidence="9" type="ORF">H9962_07485</name>
</gene>
<name>A0A9D2HDA3_9BACT</name>
<dbReference type="PANTHER" id="PTHR11845">
    <property type="entry name" value="5'-DEOXYNUCLEOTIDASE HDDC2"/>
    <property type="match status" value="1"/>
</dbReference>
<evidence type="ECO:0000259" key="8">
    <source>
        <dbReference type="SMART" id="SM00471"/>
    </source>
</evidence>
<dbReference type="AlphaFoldDB" id="A0A9D2HDA3"/>
<evidence type="ECO:0000256" key="1">
    <source>
        <dbReference type="ARBA" id="ARBA00001638"/>
    </source>
</evidence>
<dbReference type="InterPro" id="IPR006674">
    <property type="entry name" value="HD_domain"/>
</dbReference>
<evidence type="ECO:0000313" key="9">
    <source>
        <dbReference type="EMBL" id="HJA09013.1"/>
    </source>
</evidence>
<dbReference type="Pfam" id="PF13023">
    <property type="entry name" value="HD_3"/>
    <property type="match status" value="1"/>
</dbReference>
<dbReference type="SMART" id="SM00471">
    <property type="entry name" value="HDc"/>
    <property type="match status" value="1"/>
</dbReference>
<dbReference type="PANTHER" id="PTHR11845:SF13">
    <property type="entry name" value="5'-DEOXYNUCLEOTIDASE HDDC2"/>
    <property type="match status" value="1"/>
</dbReference>
<feature type="domain" description="HD/PDEase" evidence="8">
    <location>
        <begin position="30"/>
        <end position="147"/>
    </location>
</feature>
<comment type="cofactor">
    <cofactor evidence="3">
        <name>Co(2+)</name>
        <dbReference type="ChEBI" id="CHEBI:48828"/>
    </cofactor>
</comment>
<dbReference type="InterPro" id="IPR003607">
    <property type="entry name" value="HD/PDEase_dom"/>
</dbReference>
<dbReference type="Proteomes" id="UP000824225">
    <property type="component" value="Unassembled WGS sequence"/>
</dbReference>
<dbReference type="InterPro" id="IPR039356">
    <property type="entry name" value="YfbR/HDDC2"/>
</dbReference>
<keyword evidence="7" id="KW-0378">Hydrolase</keyword>
<dbReference type="Gene3D" id="1.10.3210.10">
    <property type="entry name" value="Hypothetical protein af1432"/>
    <property type="match status" value="1"/>
</dbReference>
<evidence type="ECO:0000256" key="3">
    <source>
        <dbReference type="ARBA" id="ARBA00001941"/>
    </source>
</evidence>
<dbReference type="SUPFAM" id="SSF109604">
    <property type="entry name" value="HD-domain/PDEase-like"/>
    <property type="match status" value="1"/>
</dbReference>
<dbReference type="GO" id="GO:0046872">
    <property type="term" value="F:metal ion binding"/>
    <property type="evidence" value="ECO:0007669"/>
    <property type="project" value="UniProtKB-KW"/>
</dbReference>
<proteinExistence type="predicted"/>
<evidence type="ECO:0000256" key="2">
    <source>
        <dbReference type="ARBA" id="ARBA00001936"/>
    </source>
</evidence>
<sequence>MSKLENILSFVRLAGRLKDTPRSAYTALGKQESTAEHSWRLALLAMTLKPKYPNLDFGRVLELCIVHDLGEALHGDIPAVDQDPTRPKSTAERDDLITMLASLAEADRLRFLDAWEDYENGGSPESRLVKALDKLETIFQHNEGCNPPDFDYAFNLDYGRKQTDFDDVTRTLRELADAETRRRIKGLPPIQA</sequence>
<dbReference type="EC" id="3.1.3.89" evidence="5"/>
<accession>A0A9D2HDA3</accession>